<gene>
    <name evidence="3" type="ORF">GPUN_1866</name>
</gene>
<comment type="caution">
    <text evidence="3">The sequence shown here is derived from an EMBL/GenBank/DDBJ whole genome shotgun (WGS) entry which is preliminary data.</text>
</comment>
<feature type="compositionally biased region" description="Polar residues" evidence="1">
    <location>
        <begin position="26"/>
        <end position="38"/>
    </location>
</feature>
<sequence>MIRKSTLVIAVLFAVGLAGCASTQPPRDVDTIQSSKSKTLTDPKITESDGNSLEITYAEISMGFDSSCNPYQSFSDELNDCSQLPENVKVMAIAHCEVKDKKAVFHGSGKNLLQMTVSKFTCETKNS</sequence>
<dbReference type="OrthoDB" id="9964534at2"/>
<feature type="signal peptide" evidence="2">
    <location>
        <begin position="1"/>
        <end position="23"/>
    </location>
</feature>
<reference evidence="3 4" key="1">
    <citation type="journal article" date="2012" name="J. Bacteriol.">
        <title>Genome sequence of proteorhodopsin-containing sea ice bacterium Glaciecola punicea ACAM 611T.</title>
        <authorList>
            <person name="Qin Q.-L."/>
            <person name="Xie B.-B."/>
            <person name="Shu Y.-L."/>
            <person name="Rong J.-C."/>
            <person name="Zhao D.-L."/>
            <person name="Zhang X.-Y."/>
            <person name="Chen X.-L."/>
            <person name="Zhou B.-C."/>
            <person name="Zhanga Y.-Z."/>
        </authorList>
    </citation>
    <scope>NUCLEOTIDE SEQUENCE [LARGE SCALE GENOMIC DNA]</scope>
    <source>
        <strain evidence="3 4">ACAM 611</strain>
    </source>
</reference>
<feature type="region of interest" description="Disordered" evidence="1">
    <location>
        <begin position="26"/>
        <end position="47"/>
    </location>
</feature>
<dbReference type="AlphaFoldDB" id="H5TCF5"/>
<evidence type="ECO:0000256" key="2">
    <source>
        <dbReference type="SAM" id="SignalP"/>
    </source>
</evidence>
<dbReference type="EMBL" id="BAET01000019">
    <property type="protein sequence ID" value="GAB55982.1"/>
    <property type="molecule type" value="Genomic_DNA"/>
</dbReference>
<protein>
    <submittedName>
        <fullName evidence="3">Short chain dehydrogenase</fullName>
    </submittedName>
</protein>
<dbReference type="PROSITE" id="PS51257">
    <property type="entry name" value="PROKAR_LIPOPROTEIN"/>
    <property type="match status" value="1"/>
</dbReference>
<dbReference type="Proteomes" id="UP000053586">
    <property type="component" value="Unassembled WGS sequence"/>
</dbReference>
<name>H5TCF5_9ALTE</name>
<keyword evidence="4" id="KW-1185">Reference proteome</keyword>
<feature type="chain" id="PRO_5003598233" evidence="2">
    <location>
        <begin position="24"/>
        <end position="127"/>
    </location>
</feature>
<evidence type="ECO:0000313" key="3">
    <source>
        <dbReference type="EMBL" id="GAB55982.1"/>
    </source>
</evidence>
<keyword evidence="2" id="KW-0732">Signal</keyword>
<organism evidence="3 4">
    <name type="scientific">Glaciecola punicea ACAM 611</name>
    <dbReference type="NCBI Taxonomy" id="1121923"/>
    <lineage>
        <taxon>Bacteria</taxon>
        <taxon>Pseudomonadati</taxon>
        <taxon>Pseudomonadota</taxon>
        <taxon>Gammaproteobacteria</taxon>
        <taxon>Alteromonadales</taxon>
        <taxon>Alteromonadaceae</taxon>
        <taxon>Glaciecola</taxon>
    </lineage>
</organism>
<proteinExistence type="predicted"/>
<evidence type="ECO:0000313" key="4">
    <source>
        <dbReference type="Proteomes" id="UP000053586"/>
    </source>
</evidence>
<evidence type="ECO:0000256" key="1">
    <source>
        <dbReference type="SAM" id="MobiDB-lite"/>
    </source>
</evidence>
<reference evidence="3 4" key="2">
    <citation type="journal article" date="2017" name="Antonie Van Leeuwenhoek">
        <title>Rhizobium rhizosphaerae sp. nov., a novel species isolated from rice rhizosphere.</title>
        <authorList>
            <person name="Zhao J.J."/>
            <person name="Zhang J."/>
            <person name="Zhang R.J."/>
            <person name="Zhang C.W."/>
            <person name="Yin H.Q."/>
            <person name="Zhang X.X."/>
        </authorList>
    </citation>
    <scope>NUCLEOTIDE SEQUENCE [LARGE SCALE GENOMIC DNA]</scope>
    <source>
        <strain evidence="3 4">ACAM 611</strain>
    </source>
</reference>
<dbReference type="RefSeq" id="WP_006005631.1">
    <property type="nucleotide sequence ID" value="NZ_BAET01000019.1"/>
</dbReference>
<accession>H5TCF5</accession>